<gene>
    <name evidence="3" type="ORF">HOC_13057</name>
</gene>
<dbReference type="GO" id="GO:0046872">
    <property type="term" value="F:metal ion binding"/>
    <property type="evidence" value="ECO:0007669"/>
    <property type="project" value="UniProtKB-KW"/>
</dbReference>
<dbReference type="Proteomes" id="UP000024942">
    <property type="component" value="Unassembled WGS sequence"/>
</dbReference>
<comment type="cofactor">
    <cofactor evidence="2">
        <name>Mg(2+)</name>
        <dbReference type="ChEBI" id="CHEBI:18420"/>
    </cofactor>
</comment>
<comment type="function">
    <text evidence="2">Removes the phosphate from trehalose 6-phosphate to produce free trehalose.</text>
</comment>
<evidence type="ECO:0000313" key="4">
    <source>
        <dbReference type="Proteomes" id="UP000024942"/>
    </source>
</evidence>
<dbReference type="EC" id="3.1.3.12" evidence="2"/>
<keyword evidence="4" id="KW-1185">Reference proteome</keyword>
<comment type="pathway">
    <text evidence="2">Glycan biosynthesis; trehalose biosynthesis.</text>
</comment>
<dbReference type="STRING" id="1280953.HOC_13057"/>
<keyword evidence="2" id="KW-0479">Metal-binding</keyword>
<sequence length="243" mass="25434">MAETTDRQFALASDDALFLDFDGTLAGLQDNADTVSLLSGMDDVLISCAERVGGALAVLSGRDLSDLSKRVPPDLWRFGNHGLRRAAPNETSTGTIADAPAGLVAALQIIATRNPGVQLEPKGPVLAIHYRAAPDVEDELGQALNHAITPFADYSIQHGKMVYEAKPSAANKGACLTEAMSSAPFKGRRPVMIGDDTTDEDAFSAAQSLGGLAIKVGEGSTVAHHRLASVADVHALLREFASS</sequence>
<dbReference type="InterPro" id="IPR023214">
    <property type="entry name" value="HAD_sf"/>
</dbReference>
<protein>
    <recommendedName>
        <fullName evidence="2">Trehalose 6-phosphate phosphatase</fullName>
        <ecNumber evidence="2">3.1.3.12</ecNumber>
    </recommendedName>
</protein>
<organism evidence="3 4">
    <name type="scientific">Hyphomonas oceanitis SCH89</name>
    <dbReference type="NCBI Taxonomy" id="1280953"/>
    <lineage>
        <taxon>Bacteria</taxon>
        <taxon>Pseudomonadati</taxon>
        <taxon>Pseudomonadota</taxon>
        <taxon>Alphaproteobacteria</taxon>
        <taxon>Hyphomonadales</taxon>
        <taxon>Hyphomonadaceae</taxon>
        <taxon>Hyphomonas</taxon>
    </lineage>
</organism>
<dbReference type="AlphaFoldDB" id="A0A059G575"/>
<dbReference type="GO" id="GO:0005992">
    <property type="term" value="P:trehalose biosynthetic process"/>
    <property type="evidence" value="ECO:0007669"/>
    <property type="project" value="UniProtKB-UniPathway"/>
</dbReference>
<dbReference type="eggNOG" id="COG1877">
    <property type="taxonomic scope" value="Bacteria"/>
</dbReference>
<dbReference type="OrthoDB" id="9814913at2"/>
<evidence type="ECO:0000256" key="2">
    <source>
        <dbReference type="RuleBase" id="RU361117"/>
    </source>
</evidence>
<dbReference type="RefSeq" id="WP_051624854.1">
    <property type="nucleotide sequence ID" value="NZ_ARYL01000019.1"/>
</dbReference>
<dbReference type="PANTHER" id="PTHR43768">
    <property type="entry name" value="TREHALOSE 6-PHOSPHATE PHOSPHATASE"/>
    <property type="match status" value="1"/>
</dbReference>
<evidence type="ECO:0000313" key="3">
    <source>
        <dbReference type="EMBL" id="KDA01987.1"/>
    </source>
</evidence>
<dbReference type="EMBL" id="ARYL01000019">
    <property type="protein sequence ID" value="KDA01987.1"/>
    <property type="molecule type" value="Genomic_DNA"/>
</dbReference>
<dbReference type="Gene3D" id="3.30.70.1020">
    <property type="entry name" value="Trehalose-6-phosphate phosphatase related protein, domain 2"/>
    <property type="match status" value="1"/>
</dbReference>
<dbReference type="SUPFAM" id="SSF56784">
    <property type="entry name" value="HAD-like"/>
    <property type="match status" value="1"/>
</dbReference>
<evidence type="ECO:0000256" key="1">
    <source>
        <dbReference type="ARBA" id="ARBA00022801"/>
    </source>
</evidence>
<proteinExistence type="inferred from homology"/>
<dbReference type="InterPro" id="IPR044651">
    <property type="entry name" value="OTSB-like"/>
</dbReference>
<accession>A0A059G575</accession>
<keyword evidence="2" id="KW-0460">Magnesium</keyword>
<keyword evidence="1 2" id="KW-0378">Hydrolase</keyword>
<dbReference type="Gene3D" id="3.40.50.1000">
    <property type="entry name" value="HAD superfamily/HAD-like"/>
    <property type="match status" value="1"/>
</dbReference>
<dbReference type="InterPro" id="IPR003337">
    <property type="entry name" value="Trehalose_PPase"/>
</dbReference>
<dbReference type="PATRIC" id="fig|1280953.3.peg.2628"/>
<reference evidence="3 4" key="1">
    <citation type="journal article" date="2014" name="Antonie Van Leeuwenhoek">
        <title>Hyphomonas beringensis sp. nov. and Hyphomonas chukchiensis sp. nov., isolated from surface seawater of the Bering Sea and Chukchi Sea.</title>
        <authorList>
            <person name="Li C."/>
            <person name="Lai Q."/>
            <person name="Li G."/>
            <person name="Dong C."/>
            <person name="Wang J."/>
            <person name="Liao Y."/>
            <person name="Shao Z."/>
        </authorList>
    </citation>
    <scope>NUCLEOTIDE SEQUENCE [LARGE SCALE GENOMIC DNA]</scope>
    <source>
        <strain evidence="3 4">SCH89</strain>
    </source>
</reference>
<dbReference type="UniPathway" id="UPA00299"/>
<comment type="similarity">
    <text evidence="2">Belongs to the trehalose phosphatase family.</text>
</comment>
<comment type="caution">
    <text evidence="3">The sequence shown here is derived from an EMBL/GenBank/DDBJ whole genome shotgun (WGS) entry which is preliminary data.</text>
</comment>
<dbReference type="PANTHER" id="PTHR43768:SF3">
    <property type="entry name" value="TREHALOSE 6-PHOSPHATE PHOSPHATASE"/>
    <property type="match status" value="1"/>
</dbReference>
<dbReference type="Pfam" id="PF02358">
    <property type="entry name" value="Trehalose_PPase"/>
    <property type="match status" value="1"/>
</dbReference>
<dbReference type="GO" id="GO:0004805">
    <property type="term" value="F:trehalose-phosphatase activity"/>
    <property type="evidence" value="ECO:0007669"/>
    <property type="project" value="UniProtKB-EC"/>
</dbReference>
<dbReference type="InterPro" id="IPR036412">
    <property type="entry name" value="HAD-like_sf"/>
</dbReference>
<dbReference type="NCBIfam" id="TIGR00685">
    <property type="entry name" value="T6PP"/>
    <property type="match status" value="1"/>
</dbReference>
<name>A0A059G575_9PROT</name>
<comment type="catalytic activity">
    <reaction evidence="2">
        <text>alpha,alpha-trehalose 6-phosphate + H2O = alpha,alpha-trehalose + phosphate</text>
        <dbReference type="Rhea" id="RHEA:23420"/>
        <dbReference type="ChEBI" id="CHEBI:15377"/>
        <dbReference type="ChEBI" id="CHEBI:16551"/>
        <dbReference type="ChEBI" id="CHEBI:43474"/>
        <dbReference type="ChEBI" id="CHEBI:58429"/>
        <dbReference type="EC" id="3.1.3.12"/>
    </reaction>
</comment>